<reference evidence="2 3" key="1">
    <citation type="submission" date="2018-12" db="EMBL/GenBank/DDBJ databases">
        <title>Genome of Verticillium dahliae isolate Getta Getta.</title>
        <authorList>
            <person name="Gardiner D.M."/>
        </authorList>
    </citation>
    <scope>NUCLEOTIDE SEQUENCE [LARGE SCALE GENOMIC DNA]</scope>
    <source>
        <strain evidence="2 3">Getta Getta</strain>
    </source>
</reference>
<dbReference type="Gene3D" id="1.10.510.10">
    <property type="entry name" value="Transferase(Phosphotransferase) domain 1"/>
    <property type="match status" value="1"/>
</dbReference>
<evidence type="ECO:0000313" key="2">
    <source>
        <dbReference type="EMBL" id="RXG42543.1"/>
    </source>
</evidence>
<feature type="domain" description="Protein kinase" evidence="1">
    <location>
        <begin position="1"/>
        <end position="102"/>
    </location>
</feature>
<dbReference type="PROSITE" id="PS50011">
    <property type="entry name" value="PROTEIN_KINASE_DOM"/>
    <property type="match status" value="1"/>
</dbReference>
<sequence>MTVLGWRFQGPNGTHTCLVTAAASGSLSRSKRNSVSVPLNLHVSRAIAAQLVLAVAYLHGNGIIHGDLHLGNILLTAPRGFELLCDEELREGWGGGTGGRAS</sequence>
<protein>
    <recommendedName>
        <fullName evidence="1">Protein kinase domain-containing protein</fullName>
    </recommendedName>
</protein>
<dbReference type="InterPro" id="IPR011009">
    <property type="entry name" value="Kinase-like_dom_sf"/>
</dbReference>
<dbReference type="GO" id="GO:0005524">
    <property type="term" value="F:ATP binding"/>
    <property type="evidence" value="ECO:0007669"/>
    <property type="project" value="InterPro"/>
</dbReference>
<accession>A0A444RMV3</accession>
<dbReference type="InterPro" id="IPR000719">
    <property type="entry name" value="Prot_kinase_dom"/>
</dbReference>
<dbReference type="Proteomes" id="UP000288725">
    <property type="component" value="Chromosome 2"/>
</dbReference>
<dbReference type="EMBL" id="RSDZ01000128">
    <property type="protein sequence ID" value="RXG42543.1"/>
    <property type="molecule type" value="Genomic_DNA"/>
</dbReference>
<dbReference type="Gene3D" id="3.30.200.20">
    <property type="entry name" value="Phosphorylase Kinase, domain 1"/>
    <property type="match status" value="1"/>
</dbReference>
<dbReference type="SUPFAM" id="SSF56112">
    <property type="entry name" value="Protein kinase-like (PK-like)"/>
    <property type="match status" value="1"/>
</dbReference>
<gene>
    <name evidence="2" type="ORF">VDGE_30734</name>
</gene>
<comment type="caution">
    <text evidence="2">The sequence shown here is derived from an EMBL/GenBank/DDBJ whole genome shotgun (WGS) entry which is preliminary data.</text>
</comment>
<dbReference type="AlphaFoldDB" id="A0A444RMV3"/>
<evidence type="ECO:0000313" key="3">
    <source>
        <dbReference type="Proteomes" id="UP000288725"/>
    </source>
</evidence>
<dbReference type="GO" id="GO:0004672">
    <property type="term" value="F:protein kinase activity"/>
    <property type="evidence" value="ECO:0007669"/>
    <property type="project" value="InterPro"/>
</dbReference>
<name>A0A444RMV3_VERDA</name>
<evidence type="ECO:0000259" key="1">
    <source>
        <dbReference type="PROSITE" id="PS50011"/>
    </source>
</evidence>
<proteinExistence type="predicted"/>
<dbReference type="Pfam" id="PF00069">
    <property type="entry name" value="Pkinase"/>
    <property type="match status" value="1"/>
</dbReference>
<organism evidence="2 3">
    <name type="scientific">Verticillium dahliae</name>
    <name type="common">Verticillium wilt</name>
    <dbReference type="NCBI Taxonomy" id="27337"/>
    <lineage>
        <taxon>Eukaryota</taxon>
        <taxon>Fungi</taxon>
        <taxon>Dikarya</taxon>
        <taxon>Ascomycota</taxon>
        <taxon>Pezizomycotina</taxon>
        <taxon>Sordariomycetes</taxon>
        <taxon>Hypocreomycetidae</taxon>
        <taxon>Glomerellales</taxon>
        <taxon>Plectosphaerellaceae</taxon>
        <taxon>Verticillium</taxon>
    </lineage>
</organism>